<evidence type="ECO:0000313" key="1">
    <source>
        <dbReference type="EMBL" id="GAA5796836.1"/>
    </source>
</evidence>
<protein>
    <submittedName>
        <fullName evidence="1">Uncharacterized protein</fullName>
    </submittedName>
</protein>
<reference evidence="1 2" key="1">
    <citation type="submission" date="2024-04" db="EMBL/GenBank/DDBJ databases">
        <title>genome sequences of Mucor flavus KT1a and Helicostylum pulchrum KT1b strains isolation_sourced from the surface of a dry-aged beef.</title>
        <authorList>
            <person name="Toyotome T."/>
            <person name="Hosono M."/>
            <person name="Torimaru M."/>
            <person name="Fukuda K."/>
            <person name="Mikami N."/>
        </authorList>
    </citation>
    <scope>NUCLEOTIDE SEQUENCE [LARGE SCALE GENOMIC DNA]</scope>
    <source>
        <strain evidence="1 2">KT1b</strain>
    </source>
</reference>
<gene>
    <name evidence="1" type="ORF">HPULCUR_002214</name>
</gene>
<proteinExistence type="predicted"/>
<name>A0ABP9XPW3_9FUNG</name>
<evidence type="ECO:0000313" key="2">
    <source>
        <dbReference type="Proteomes" id="UP001476247"/>
    </source>
</evidence>
<accession>A0ABP9XPW3</accession>
<comment type="caution">
    <text evidence="1">The sequence shown here is derived from an EMBL/GenBank/DDBJ whole genome shotgun (WGS) entry which is preliminary data.</text>
</comment>
<dbReference type="InterPro" id="IPR016151">
    <property type="entry name" value="DNA_mismatch_repair_MutS_N"/>
</dbReference>
<keyword evidence="2" id="KW-1185">Reference proteome</keyword>
<dbReference type="EMBL" id="BAABUJ010000007">
    <property type="protein sequence ID" value="GAA5796836.1"/>
    <property type="molecule type" value="Genomic_DNA"/>
</dbReference>
<organism evidence="1 2">
    <name type="scientific">Helicostylum pulchrum</name>
    <dbReference type="NCBI Taxonomy" id="562976"/>
    <lineage>
        <taxon>Eukaryota</taxon>
        <taxon>Fungi</taxon>
        <taxon>Fungi incertae sedis</taxon>
        <taxon>Mucoromycota</taxon>
        <taxon>Mucoromycotina</taxon>
        <taxon>Mucoromycetes</taxon>
        <taxon>Mucorales</taxon>
        <taxon>Mucorineae</taxon>
        <taxon>Mucoraceae</taxon>
        <taxon>Helicostylum</taxon>
    </lineage>
</organism>
<sequence>MNDNQQGCIRIITEKNDERYPWLQEQKDLQGNAIGSPGYDSHTLFFPVNAWTKFIPFGRQYWEFKQKCMNKIVFFQKDDGKGQYAYGRCA</sequence>
<dbReference type="Gene3D" id="3.40.1170.10">
    <property type="entry name" value="DNA repair protein MutS, domain I"/>
    <property type="match status" value="1"/>
</dbReference>
<dbReference type="Proteomes" id="UP001476247">
    <property type="component" value="Unassembled WGS sequence"/>
</dbReference>